<sequence>MDNSTWTTIRDLVAWLDEANTQPEDLKKLLRVMKLSEEVGETTQAIIGVLGQNPRKGVHATWEDVHAELCDVILTAMVALATLTPEAEEIFAKRLEHVAARSLNSTPPAGGGC</sequence>
<dbReference type="RefSeq" id="WP_312897555.1">
    <property type="nucleotide sequence ID" value="NZ_JACHJV010000002.1"/>
</dbReference>
<dbReference type="CDD" id="cd11533">
    <property type="entry name" value="NTP-PPase_Af0060_like"/>
    <property type="match status" value="1"/>
</dbReference>
<evidence type="ECO:0000313" key="2">
    <source>
        <dbReference type="Proteomes" id="UP000540506"/>
    </source>
</evidence>
<comment type="caution">
    <text evidence="1">The sequence shown here is derived from an EMBL/GenBank/DDBJ whole genome shotgun (WGS) entry which is preliminary data.</text>
</comment>
<gene>
    <name evidence="1" type="ORF">FHR34_006836</name>
</gene>
<dbReference type="Proteomes" id="UP000540506">
    <property type="component" value="Unassembled WGS sequence"/>
</dbReference>
<dbReference type="InterPro" id="IPR044548">
    <property type="entry name" value="AF0060_NTP-PPase_MazG-like"/>
</dbReference>
<reference evidence="1 2" key="1">
    <citation type="submission" date="2020-08" db="EMBL/GenBank/DDBJ databases">
        <title>Sequencing the genomes of 1000 actinobacteria strains.</title>
        <authorList>
            <person name="Klenk H.-P."/>
        </authorList>
    </citation>
    <scope>NUCLEOTIDE SEQUENCE [LARGE SCALE GENOMIC DNA]</scope>
    <source>
        <strain evidence="1 2">DSM 41654</strain>
    </source>
</reference>
<protein>
    <submittedName>
        <fullName evidence="1">NTP pyrophosphatase (Non-canonical NTP hydrolase)</fullName>
    </submittedName>
</protein>
<dbReference type="EMBL" id="JACHJV010000002">
    <property type="protein sequence ID" value="MBB4927741.1"/>
    <property type="molecule type" value="Genomic_DNA"/>
</dbReference>
<dbReference type="AlphaFoldDB" id="A0A7W7R9A6"/>
<name>A0A7W7R9A6_KITKI</name>
<evidence type="ECO:0000313" key="1">
    <source>
        <dbReference type="EMBL" id="MBB4927741.1"/>
    </source>
</evidence>
<organism evidence="1 2">
    <name type="scientific">Kitasatospora kifunensis</name>
    <name type="common">Streptomyces kifunensis</name>
    <dbReference type="NCBI Taxonomy" id="58351"/>
    <lineage>
        <taxon>Bacteria</taxon>
        <taxon>Bacillati</taxon>
        <taxon>Actinomycetota</taxon>
        <taxon>Actinomycetes</taxon>
        <taxon>Kitasatosporales</taxon>
        <taxon>Streptomycetaceae</taxon>
        <taxon>Kitasatospora</taxon>
    </lineage>
</organism>
<accession>A0A7W7R9A6</accession>
<proteinExistence type="predicted"/>
<dbReference type="SUPFAM" id="SSF101386">
    <property type="entry name" value="all-alpha NTP pyrophosphatases"/>
    <property type="match status" value="1"/>
</dbReference>
<dbReference type="Gene3D" id="1.10.287.1080">
    <property type="entry name" value="MazG-like"/>
    <property type="match status" value="1"/>
</dbReference>
<keyword evidence="1" id="KW-0378">Hydrolase</keyword>
<keyword evidence="2" id="KW-1185">Reference proteome</keyword>
<dbReference type="GO" id="GO:0016787">
    <property type="term" value="F:hydrolase activity"/>
    <property type="evidence" value="ECO:0007669"/>
    <property type="project" value="UniProtKB-KW"/>
</dbReference>